<keyword evidence="1" id="KW-0175">Coiled coil</keyword>
<accession>A0ABD3BQR2</accession>
<evidence type="ECO:0000313" key="4">
    <source>
        <dbReference type="Proteomes" id="UP001632038"/>
    </source>
</evidence>
<feature type="coiled-coil region" evidence="1">
    <location>
        <begin position="147"/>
        <end position="174"/>
    </location>
</feature>
<organism evidence="3 4">
    <name type="scientific">Castilleja foliolosa</name>
    <dbReference type="NCBI Taxonomy" id="1961234"/>
    <lineage>
        <taxon>Eukaryota</taxon>
        <taxon>Viridiplantae</taxon>
        <taxon>Streptophyta</taxon>
        <taxon>Embryophyta</taxon>
        <taxon>Tracheophyta</taxon>
        <taxon>Spermatophyta</taxon>
        <taxon>Magnoliopsida</taxon>
        <taxon>eudicotyledons</taxon>
        <taxon>Gunneridae</taxon>
        <taxon>Pentapetalae</taxon>
        <taxon>asterids</taxon>
        <taxon>lamiids</taxon>
        <taxon>Lamiales</taxon>
        <taxon>Orobanchaceae</taxon>
        <taxon>Pedicularideae</taxon>
        <taxon>Castillejinae</taxon>
        <taxon>Castilleja</taxon>
    </lineage>
</organism>
<reference evidence="4" key="1">
    <citation type="journal article" date="2024" name="IScience">
        <title>Strigolactones Initiate the Formation of Haustorium-like Structures in Castilleja.</title>
        <authorList>
            <person name="Buerger M."/>
            <person name="Peterson D."/>
            <person name="Chory J."/>
        </authorList>
    </citation>
    <scope>NUCLEOTIDE SEQUENCE [LARGE SCALE GENOMIC DNA]</scope>
</reference>
<proteinExistence type="predicted"/>
<dbReference type="PANTHER" id="PTHR33018:SF34">
    <property type="entry name" value="OS02G0472350 PROTEIN"/>
    <property type="match status" value="1"/>
</dbReference>
<protein>
    <recommendedName>
        <fullName evidence="2">DUF8039 domain-containing protein</fullName>
    </recommendedName>
</protein>
<name>A0ABD3BQR2_9LAMI</name>
<dbReference type="Pfam" id="PF26133">
    <property type="entry name" value="DUF8039"/>
    <property type="match status" value="1"/>
</dbReference>
<sequence length="479" mass="54341">MNMYPHHMGRQGYSKSVEKWEQSGLLQYFENGDTDPSDSSTTNSRYLHWFCARTEMNDKQEVVYQNPRMAQMLEKLYEVKASVANREFIPCGKNDILTAVVGKPDHPGRARGVGGIEGYNTMFGRGKKSVGLNNSEISQAQVREIEKRVETRMMEKMEQMNKQWEERLSQAGIELDDTRTLPVISPGLRESSCSNNHNSHIHKKLLSFNDGDNCRLGLKNDNGMVEIVAHAVVYNTAPNQKLHSIPMLHNHLKVNIKMVLEEFRMRMLPVAVDSADIFTLFDAEGSFVQWPRDLVYVEEEPQVIEKENGCKEQVIEKDKEGKKQVIEKDKAGKAHVIEKDKAGKAHVVEKDKAGKAHVIEKDKAGKAHVIEKDKAGKKQVIEKDKAVKEKGKSKTPRVQSFNPLVSRDQLEKLRGAVLEMHGILAMIKPDNCHFSLPLHQDLFNYASECQFSSVVNREDIAQFCNGEELNISIIQSFIL</sequence>
<comment type="caution">
    <text evidence="3">The sequence shown here is derived from an EMBL/GenBank/DDBJ whole genome shotgun (WGS) entry which is preliminary data.</text>
</comment>
<dbReference type="AlphaFoldDB" id="A0ABD3BQR2"/>
<dbReference type="Proteomes" id="UP001632038">
    <property type="component" value="Unassembled WGS sequence"/>
</dbReference>
<evidence type="ECO:0000313" key="3">
    <source>
        <dbReference type="EMBL" id="KAL3619449.1"/>
    </source>
</evidence>
<dbReference type="EMBL" id="JAVIJP010000069">
    <property type="protein sequence ID" value="KAL3619449.1"/>
    <property type="molecule type" value="Genomic_DNA"/>
</dbReference>
<dbReference type="PANTHER" id="PTHR33018">
    <property type="entry name" value="OS10G0338966 PROTEIN-RELATED"/>
    <property type="match status" value="1"/>
</dbReference>
<feature type="domain" description="DUF8039" evidence="2">
    <location>
        <begin position="212"/>
        <end position="297"/>
    </location>
</feature>
<keyword evidence="4" id="KW-1185">Reference proteome</keyword>
<evidence type="ECO:0000259" key="2">
    <source>
        <dbReference type="Pfam" id="PF26133"/>
    </source>
</evidence>
<gene>
    <name evidence="3" type="ORF">CASFOL_037019</name>
</gene>
<evidence type="ECO:0000256" key="1">
    <source>
        <dbReference type="SAM" id="Coils"/>
    </source>
</evidence>
<dbReference type="InterPro" id="IPR058352">
    <property type="entry name" value="DUF8039"/>
</dbReference>